<dbReference type="CDD" id="cd00130">
    <property type="entry name" value="PAS"/>
    <property type="match status" value="1"/>
</dbReference>
<dbReference type="Gene3D" id="3.40.50.2300">
    <property type="match status" value="1"/>
</dbReference>
<dbReference type="InterPro" id="IPR011006">
    <property type="entry name" value="CheY-like_superfamily"/>
</dbReference>
<dbReference type="STRING" id="39962.Lmor_0358"/>
<feature type="domain" description="HPt" evidence="9">
    <location>
        <begin position="697"/>
        <end position="794"/>
    </location>
</feature>
<dbReference type="PROSITE" id="PS50894">
    <property type="entry name" value="HPT"/>
    <property type="match status" value="1"/>
</dbReference>
<dbReference type="GO" id="GO:0000155">
    <property type="term" value="F:phosphorelay sensor kinase activity"/>
    <property type="evidence" value="ECO:0007669"/>
    <property type="project" value="InterPro"/>
</dbReference>
<evidence type="ECO:0000256" key="1">
    <source>
        <dbReference type="ARBA" id="ARBA00000085"/>
    </source>
</evidence>
<dbReference type="EMBL" id="LNYN01000012">
    <property type="protein sequence ID" value="KTD37495.1"/>
    <property type="molecule type" value="Genomic_DNA"/>
</dbReference>
<dbReference type="Pfam" id="PF13426">
    <property type="entry name" value="PAS_9"/>
    <property type="match status" value="1"/>
</dbReference>
<dbReference type="Pfam" id="PF08448">
    <property type="entry name" value="PAS_4"/>
    <property type="match status" value="1"/>
</dbReference>
<dbReference type="EMBL" id="UGOG01000001">
    <property type="protein sequence ID" value="STX61557.1"/>
    <property type="molecule type" value="Genomic_DNA"/>
</dbReference>
<dbReference type="GO" id="GO:0005886">
    <property type="term" value="C:plasma membrane"/>
    <property type="evidence" value="ECO:0007669"/>
    <property type="project" value="UniProtKB-SubCell"/>
</dbReference>
<evidence type="ECO:0000313" key="13">
    <source>
        <dbReference type="Proteomes" id="UP000254040"/>
    </source>
</evidence>
<keyword evidence="4" id="KW-0902">Two-component regulatory system</keyword>
<evidence type="ECO:0000256" key="4">
    <source>
        <dbReference type="ARBA" id="ARBA00023012"/>
    </source>
</evidence>
<dbReference type="Pfam" id="PF01627">
    <property type="entry name" value="Hpt"/>
    <property type="match status" value="1"/>
</dbReference>
<dbReference type="Proteomes" id="UP000254040">
    <property type="component" value="Unassembled WGS sequence"/>
</dbReference>
<dbReference type="Pfam" id="PF02518">
    <property type="entry name" value="HATPase_c"/>
    <property type="match status" value="1"/>
</dbReference>
<dbReference type="Pfam" id="PF00072">
    <property type="entry name" value="Response_reg"/>
    <property type="match status" value="1"/>
</dbReference>
<dbReference type="InterPro" id="IPR003594">
    <property type="entry name" value="HATPase_dom"/>
</dbReference>
<dbReference type="SUPFAM" id="SSF47226">
    <property type="entry name" value="Histidine-containing phosphotransfer domain, HPT domain"/>
    <property type="match status" value="1"/>
</dbReference>
<dbReference type="InterPro" id="IPR008207">
    <property type="entry name" value="Sig_transdc_His_kin_Hpt_dom"/>
</dbReference>
<evidence type="ECO:0000256" key="6">
    <source>
        <dbReference type="PROSITE-ProRule" id="PRU00169"/>
    </source>
</evidence>
<dbReference type="SUPFAM" id="SSF55874">
    <property type="entry name" value="ATPase domain of HSP90 chaperone/DNA topoisomerase II/histidine kinase"/>
    <property type="match status" value="1"/>
</dbReference>
<evidence type="ECO:0000313" key="11">
    <source>
        <dbReference type="EMBL" id="STX61557.1"/>
    </source>
</evidence>
<dbReference type="Pfam" id="PF00512">
    <property type="entry name" value="HisKA"/>
    <property type="match status" value="1"/>
</dbReference>
<feature type="modified residue" description="4-aspartylphosphate" evidence="6">
    <location>
        <position position="581"/>
    </location>
</feature>
<dbReference type="PRINTS" id="PR00344">
    <property type="entry name" value="BCTRLSENSOR"/>
</dbReference>
<keyword evidence="12" id="KW-1185">Reference proteome</keyword>
<gene>
    <name evidence="11" type="primary">arcB_3</name>
    <name evidence="10" type="ORF">Lmor_0358</name>
    <name evidence="11" type="ORF">NCTC12239_00473</name>
</gene>
<name>A0A378JU80_9GAMM</name>
<dbReference type="PROSITE" id="PS50110">
    <property type="entry name" value="RESPONSE_REGULATORY"/>
    <property type="match status" value="1"/>
</dbReference>
<evidence type="ECO:0000256" key="5">
    <source>
        <dbReference type="PROSITE-ProRule" id="PRU00110"/>
    </source>
</evidence>
<dbReference type="SUPFAM" id="SSF55785">
    <property type="entry name" value="PYP-like sensor domain (PAS domain)"/>
    <property type="match status" value="1"/>
</dbReference>
<evidence type="ECO:0000313" key="12">
    <source>
        <dbReference type="Proteomes" id="UP000054985"/>
    </source>
</evidence>
<sequence length="797" mass="90652">MVHSKELFKLNTPFLEFFANHSEEYIFILNEELHIVFMNDEVKNNLLPEANESIGHSFNQLCQQNKFEAGLCHFVKEYASRSEDSNISKFYQYKSLTWEINELTENNQRYFLIQTNNKKQLGEENTIHNLEALIENMPCNVYWMDKNCLMVGCNQNVLNMLNLSREEFKGKSYEELAVLCHWPEGLAEKLKNDDLKVIKSGRAIYGIEDPPIPGTKNQVFNFLTSRVPLFDKNGIISGVAGISTDISDLLQEKEKAEVANKAKTEFLENMRHDIRTPLTGIVGFADLLKMESDNPLIKEYSENLVASSHALRDLLDEVLEAIQVSSGEIPKLKKKFNLEDTLNHVIKLNRSKAAQKKIALSLRFDEHIPYCVIGDKVRIHRIALELIANALNFTDSGHVTLSVILAKRHQRELIIKLVVEDSGIGIPKDKQQEIYIQFKRLTPSYQGIYKGVGLGLSVAKQFIDELGGEIYVESESGKGSRFTCVIPLQEPLLDDNLGIHKEIEELQDSTHEQRHSQEIKAIFQNNPGHLHQVLVVEDNPIAQIVAKSILSKLNCTTDIAETGKNAIEYWKKHHYDLIFMDIGLPDMDGYEITHLIRVNELTKKIHTPIIALTAHAGDENKKRCIDAGMNAVLTKPLTAKNCADIIEAFMPGNAQLSTHKNSSKKNSDVHEQNQSLFDLSPFPILDFEEGIKATGNKMILEKMLAFMLEDTLPKDRQLIQEAHTNLDWDKTQHLAHKIKGGAVYVGTVRLKMACQFIERYYKSGQRVQLESLYQQVLTVIDQTCQEIGDFLQQKNNN</sequence>
<keyword evidence="11" id="KW-0808">Transferase</keyword>
<feature type="domain" description="Response regulatory" evidence="8">
    <location>
        <begin position="532"/>
        <end position="650"/>
    </location>
</feature>
<protein>
    <recommendedName>
        <fullName evidence="2">histidine kinase</fullName>
        <ecNumber evidence="2">2.7.13.3</ecNumber>
    </recommendedName>
</protein>
<feature type="modified residue" description="Phosphohistidine" evidence="5">
    <location>
        <position position="736"/>
    </location>
</feature>
<dbReference type="CDD" id="cd17546">
    <property type="entry name" value="REC_hyHK_CKI1_RcsC-like"/>
    <property type="match status" value="1"/>
</dbReference>
<dbReference type="InterPro" id="IPR003661">
    <property type="entry name" value="HisK_dim/P_dom"/>
</dbReference>
<dbReference type="SUPFAM" id="SSF47384">
    <property type="entry name" value="Homodimeric domain of signal transducing histidine kinase"/>
    <property type="match status" value="1"/>
</dbReference>
<dbReference type="Gene3D" id="3.30.565.10">
    <property type="entry name" value="Histidine kinase-like ATPase, C-terminal domain"/>
    <property type="match status" value="1"/>
</dbReference>
<evidence type="ECO:0000256" key="3">
    <source>
        <dbReference type="ARBA" id="ARBA00022553"/>
    </source>
</evidence>
<dbReference type="CDD" id="cd00088">
    <property type="entry name" value="HPT"/>
    <property type="match status" value="1"/>
</dbReference>
<evidence type="ECO:0000259" key="8">
    <source>
        <dbReference type="PROSITE" id="PS50110"/>
    </source>
</evidence>
<dbReference type="InterPro" id="IPR036641">
    <property type="entry name" value="HPT_dom_sf"/>
</dbReference>
<dbReference type="InterPro" id="IPR005467">
    <property type="entry name" value="His_kinase_dom"/>
</dbReference>
<dbReference type="SMART" id="SM00448">
    <property type="entry name" value="REC"/>
    <property type="match status" value="1"/>
</dbReference>
<dbReference type="InterPro" id="IPR035965">
    <property type="entry name" value="PAS-like_dom_sf"/>
</dbReference>
<dbReference type="InterPro" id="IPR004358">
    <property type="entry name" value="Sig_transdc_His_kin-like_C"/>
</dbReference>
<dbReference type="GO" id="GO:0005524">
    <property type="term" value="F:ATP binding"/>
    <property type="evidence" value="ECO:0007669"/>
    <property type="project" value="UniProtKB-KW"/>
</dbReference>
<dbReference type="RefSeq" id="WP_115343450.1">
    <property type="nucleotide sequence ID" value="NZ_CAAAJG010000007.1"/>
</dbReference>
<dbReference type="Gene3D" id="1.20.120.160">
    <property type="entry name" value="HPT domain"/>
    <property type="match status" value="1"/>
</dbReference>
<dbReference type="Gene3D" id="1.10.287.130">
    <property type="match status" value="1"/>
</dbReference>
<dbReference type="InterPro" id="IPR036097">
    <property type="entry name" value="HisK_dim/P_sf"/>
</dbReference>
<dbReference type="EC" id="2.7.13.3" evidence="2"/>
<reference evidence="11 13" key="2">
    <citation type="submission" date="2018-06" db="EMBL/GenBank/DDBJ databases">
        <authorList>
            <consortium name="Pathogen Informatics"/>
            <person name="Doyle S."/>
        </authorList>
    </citation>
    <scope>NUCLEOTIDE SEQUENCE [LARGE SCALE GENOMIC DNA]</scope>
    <source>
        <strain evidence="11 13">NCTC12239</strain>
    </source>
</reference>
<feature type="domain" description="Histidine kinase" evidence="7">
    <location>
        <begin position="269"/>
        <end position="490"/>
    </location>
</feature>
<evidence type="ECO:0000259" key="7">
    <source>
        <dbReference type="PROSITE" id="PS50109"/>
    </source>
</evidence>
<evidence type="ECO:0000313" key="10">
    <source>
        <dbReference type="EMBL" id="KTD37495.1"/>
    </source>
</evidence>
<reference evidence="10 12" key="1">
    <citation type="submission" date="2015-11" db="EMBL/GenBank/DDBJ databases">
        <title>Genomic analysis of 38 Legionella species identifies large and diverse effector repertoires.</title>
        <authorList>
            <person name="Burstein D."/>
            <person name="Amaro F."/>
            <person name="Zusman T."/>
            <person name="Lifshitz Z."/>
            <person name="Cohen O."/>
            <person name="Gilbert J.A."/>
            <person name="Pupko T."/>
            <person name="Shuman H.A."/>
            <person name="Segal G."/>
        </authorList>
    </citation>
    <scope>NUCLEOTIDE SEQUENCE [LARGE SCALE GENOMIC DNA]</scope>
    <source>
        <strain evidence="10 12">ATCC 43877</strain>
    </source>
</reference>
<dbReference type="Proteomes" id="UP000054985">
    <property type="component" value="Unassembled WGS sequence"/>
</dbReference>
<dbReference type="InterPro" id="IPR000014">
    <property type="entry name" value="PAS"/>
</dbReference>
<dbReference type="InterPro" id="IPR036890">
    <property type="entry name" value="HATPase_C_sf"/>
</dbReference>
<evidence type="ECO:0000256" key="2">
    <source>
        <dbReference type="ARBA" id="ARBA00012438"/>
    </source>
</evidence>
<organism evidence="11 13">
    <name type="scientific">Legionella moravica</name>
    <dbReference type="NCBI Taxonomy" id="39962"/>
    <lineage>
        <taxon>Bacteria</taxon>
        <taxon>Pseudomonadati</taxon>
        <taxon>Pseudomonadota</taxon>
        <taxon>Gammaproteobacteria</taxon>
        <taxon>Legionellales</taxon>
        <taxon>Legionellaceae</taxon>
        <taxon>Legionella</taxon>
    </lineage>
</organism>
<dbReference type="PROSITE" id="PS50109">
    <property type="entry name" value="HIS_KIN"/>
    <property type="match status" value="1"/>
</dbReference>
<dbReference type="SUPFAM" id="SSF52172">
    <property type="entry name" value="CheY-like"/>
    <property type="match status" value="1"/>
</dbReference>
<proteinExistence type="predicted"/>
<dbReference type="InterPro" id="IPR001789">
    <property type="entry name" value="Sig_transdc_resp-reg_receiver"/>
</dbReference>
<dbReference type="SMART" id="SM00387">
    <property type="entry name" value="HATPase_c"/>
    <property type="match status" value="1"/>
</dbReference>
<dbReference type="Gene3D" id="3.30.450.20">
    <property type="entry name" value="PAS domain"/>
    <property type="match status" value="1"/>
</dbReference>
<accession>A0A378JU80</accession>
<evidence type="ECO:0000259" key="9">
    <source>
        <dbReference type="PROSITE" id="PS50894"/>
    </source>
</evidence>
<dbReference type="PANTHER" id="PTHR45339:SF5">
    <property type="entry name" value="HISTIDINE KINASE"/>
    <property type="match status" value="1"/>
</dbReference>
<dbReference type="AlphaFoldDB" id="A0A378JU80"/>
<dbReference type="CDD" id="cd00082">
    <property type="entry name" value="HisKA"/>
    <property type="match status" value="1"/>
</dbReference>
<dbReference type="OrthoDB" id="9810730at2"/>
<dbReference type="PANTHER" id="PTHR45339">
    <property type="entry name" value="HYBRID SIGNAL TRANSDUCTION HISTIDINE KINASE J"/>
    <property type="match status" value="1"/>
</dbReference>
<comment type="catalytic activity">
    <reaction evidence="1">
        <text>ATP + protein L-histidine = ADP + protein N-phospho-L-histidine.</text>
        <dbReference type="EC" id="2.7.13.3"/>
    </reaction>
</comment>
<keyword evidence="3 6" id="KW-0597">Phosphoprotein</keyword>
<keyword evidence="11" id="KW-0418">Kinase</keyword>
<dbReference type="InterPro" id="IPR013656">
    <property type="entry name" value="PAS_4"/>
</dbReference>
<dbReference type="SMART" id="SM00388">
    <property type="entry name" value="HisKA"/>
    <property type="match status" value="1"/>
</dbReference>